<keyword evidence="2" id="KW-0732">Signal</keyword>
<gene>
    <name evidence="3" type="ORF">D4764_06G0011820</name>
</gene>
<proteinExistence type="predicted"/>
<dbReference type="AlphaFoldDB" id="A0A5C6MX22"/>
<organism evidence="3 4">
    <name type="scientific">Takifugu flavidus</name>
    <name type="common">sansaifugu</name>
    <dbReference type="NCBI Taxonomy" id="433684"/>
    <lineage>
        <taxon>Eukaryota</taxon>
        <taxon>Metazoa</taxon>
        <taxon>Chordata</taxon>
        <taxon>Craniata</taxon>
        <taxon>Vertebrata</taxon>
        <taxon>Euteleostomi</taxon>
        <taxon>Actinopterygii</taxon>
        <taxon>Neopterygii</taxon>
        <taxon>Teleostei</taxon>
        <taxon>Neoteleostei</taxon>
        <taxon>Acanthomorphata</taxon>
        <taxon>Eupercaria</taxon>
        <taxon>Tetraodontiformes</taxon>
        <taxon>Tetradontoidea</taxon>
        <taxon>Tetraodontidae</taxon>
        <taxon>Takifugu</taxon>
    </lineage>
</organism>
<feature type="region of interest" description="Disordered" evidence="1">
    <location>
        <begin position="32"/>
        <end position="74"/>
    </location>
</feature>
<feature type="compositionally biased region" description="Acidic residues" evidence="1">
    <location>
        <begin position="119"/>
        <end position="128"/>
    </location>
</feature>
<protein>
    <submittedName>
        <fullName evidence="3">Uncharacterized protein</fullName>
    </submittedName>
</protein>
<dbReference type="EMBL" id="RHFK02000019">
    <property type="protein sequence ID" value="TWW59652.1"/>
    <property type="molecule type" value="Genomic_DNA"/>
</dbReference>
<name>A0A5C6MX22_9TELE</name>
<evidence type="ECO:0000256" key="2">
    <source>
        <dbReference type="SAM" id="SignalP"/>
    </source>
</evidence>
<feature type="region of interest" description="Disordered" evidence="1">
    <location>
        <begin position="104"/>
        <end position="128"/>
    </location>
</feature>
<dbReference type="Proteomes" id="UP000324091">
    <property type="component" value="Chromosome 6"/>
</dbReference>
<reference evidence="3 4" key="1">
    <citation type="submission" date="2019-04" db="EMBL/GenBank/DDBJ databases">
        <title>Chromosome genome assembly for Takifugu flavidus.</title>
        <authorList>
            <person name="Xiao S."/>
        </authorList>
    </citation>
    <scope>NUCLEOTIDE SEQUENCE [LARGE SCALE GENOMIC DNA]</scope>
    <source>
        <strain evidence="3">HTHZ2018</strain>
        <tissue evidence="3">Muscle</tissue>
    </source>
</reference>
<feature type="signal peptide" evidence="2">
    <location>
        <begin position="1"/>
        <end position="24"/>
    </location>
</feature>
<evidence type="ECO:0000313" key="3">
    <source>
        <dbReference type="EMBL" id="TWW59652.1"/>
    </source>
</evidence>
<comment type="caution">
    <text evidence="3">The sequence shown here is derived from an EMBL/GenBank/DDBJ whole genome shotgun (WGS) entry which is preliminary data.</text>
</comment>
<sequence length="128" mass="12882">MKFSLLVACILGVALYVPHHMISAIYVPPEMMPAGDPVEGTNNADAQTRSLGGAARGSNNQDPPQPSGQAEVNPLVINLPDPAAAAPVAAADPAVVVVPAVPAVPASPNGAAPVLVPFGDDDDDDDDD</sequence>
<accession>A0A5C6MX22</accession>
<keyword evidence="4" id="KW-1185">Reference proteome</keyword>
<evidence type="ECO:0000313" key="4">
    <source>
        <dbReference type="Proteomes" id="UP000324091"/>
    </source>
</evidence>
<feature type="chain" id="PRO_5022891606" evidence="2">
    <location>
        <begin position="25"/>
        <end position="128"/>
    </location>
</feature>
<feature type="compositionally biased region" description="Polar residues" evidence="1">
    <location>
        <begin position="57"/>
        <end position="70"/>
    </location>
</feature>
<feature type="compositionally biased region" description="Low complexity" evidence="1">
    <location>
        <begin position="104"/>
        <end position="114"/>
    </location>
</feature>
<evidence type="ECO:0000256" key="1">
    <source>
        <dbReference type="SAM" id="MobiDB-lite"/>
    </source>
</evidence>
<feature type="compositionally biased region" description="Polar residues" evidence="1">
    <location>
        <begin position="40"/>
        <end position="50"/>
    </location>
</feature>